<dbReference type="AlphaFoldDB" id="A0A1H7QFI5"/>
<dbReference type="EMBL" id="FOBB01000002">
    <property type="protein sequence ID" value="SEL46589.1"/>
    <property type="molecule type" value="Genomic_DNA"/>
</dbReference>
<evidence type="ECO:0000313" key="6">
    <source>
        <dbReference type="Proteomes" id="UP000198984"/>
    </source>
</evidence>
<evidence type="ECO:0000256" key="1">
    <source>
        <dbReference type="ARBA" id="ARBA00023015"/>
    </source>
</evidence>
<dbReference type="SMART" id="SM00342">
    <property type="entry name" value="HTH_ARAC"/>
    <property type="match status" value="1"/>
</dbReference>
<dbReference type="InterPro" id="IPR018060">
    <property type="entry name" value="HTH_AraC"/>
</dbReference>
<keyword evidence="6" id="KW-1185">Reference proteome</keyword>
<protein>
    <submittedName>
        <fullName evidence="5">Helix-turn-helix domain-containing protein</fullName>
    </submittedName>
</protein>
<keyword evidence="3" id="KW-0804">Transcription</keyword>
<dbReference type="PROSITE" id="PS01124">
    <property type="entry name" value="HTH_ARAC_FAMILY_2"/>
    <property type="match status" value="1"/>
</dbReference>
<dbReference type="InterPro" id="IPR018062">
    <property type="entry name" value="HTH_AraC-typ_CS"/>
</dbReference>
<dbReference type="Pfam" id="PF12833">
    <property type="entry name" value="HTH_18"/>
    <property type="match status" value="1"/>
</dbReference>
<dbReference type="InterPro" id="IPR009057">
    <property type="entry name" value="Homeodomain-like_sf"/>
</dbReference>
<sequence>MVCPRCISTVQQELTASGLQVSHVELGSATIQSATPPDLNAIAALLQSLGFSLLEDKNQQLVKQVKEAVAQVYSGEFDFPPQFRFSKWVAEKLSRPYDLLSAVFSAAEGSTLEKYILAYRVEKVKELLIYTPATLADIAFRLGFSSEAHLSRQFKALTGLTPSYFIKIRKERRGGKV</sequence>
<accession>A0A1H7QFI5</accession>
<dbReference type="PANTHER" id="PTHR43280">
    <property type="entry name" value="ARAC-FAMILY TRANSCRIPTIONAL REGULATOR"/>
    <property type="match status" value="1"/>
</dbReference>
<proteinExistence type="predicted"/>
<reference evidence="5 6" key="1">
    <citation type="submission" date="2016-10" db="EMBL/GenBank/DDBJ databases">
        <authorList>
            <person name="de Groot N.N."/>
        </authorList>
    </citation>
    <scope>NUCLEOTIDE SEQUENCE [LARGE SCALE GENOMIC DNA]</scope>
    <source>
        <strain evidence="5 6">DSM 21039</strain>
    </source>
</reference>
<gene>
    <name evidence="5" type="ORF">SAMN04488505_102330</name>
</gene>
<keyword evidence="1" id="KW-0805">Transcription regulation</keyword>
<evidence type="ECO:0000259" key="4">
    <source>
        <dbReference type="PROSITE" id="PS01124"/>
    </source>
</evidence>
<evidence type="ECO:0000313" key="5">
    <source>
        <dbReference type="EMBL" id="SEL46589.1"/>
    </source>
</evidence>
<evidence type="ECO:0000256" key="3">
    <source>
        <dbReference type="ARBA" id="ARBA00023163"/>
    </source>
</evidence>
<dbReference type="PROSITE" id="PS00041">
    <property type="entry name" value="HTH_ARAC_FAMILY_1"/>
    <property type="match status" value="1"/>
</dbReference>
<dbReference type="Proteomes" id="UP000198984">
    <property type="component" value="Unassembled WGS sequence"/>
</dbReference>
<organism evidence="5 6">
    <name type="scientific">Chitinophaga rupis</name>
    <dbReference type="NCBI Taxonomy" id="573321"/>
    <lineage>
        <taxon>Bacteria</taxon>
        <taxon>Pseudomonadati</taxon>
        <taxon>Bacteroidota</taxon>
        <taxon>Chitinophagia</taxon>
        <taxon>Chitinophagales</taxon>
        <taxon>Chitinophagaceae</taxon>
        <taxon>Chitinophaga</taxon>
    </lineage>
</organism>
<dbReference type="Gene3D" id="1.10.10.60">
    <property type="entry name" value="Homeodomain-like"/>
    <property type="match status" value="1"/>
</dbReference>
<name>A0A1H7QFI5_9BACT</name>
<dbReference type="PANTHER" id="PTHR43280:SF2">
    <property type="entry name" value="HTH-TYPE TRANSCRIPTIONAL REGULATOR EXSA"/>
    <property type="match status" value="1"/>
</dbReference>
<dbReference type="Gene3D" id="3.30.70.100">
    <property type="match status" value="1"/>
</dbReference>
<keyword evidence="2" id="KW-0238">DNA-binding</keyword>
<dbReference type="GO" id="GO:0043565">
    <property type="term" value="F:sequence-specific DNA binding"/>
    <property type="evidence" value="ECO:0007669"/>
    <property type="project" value="InterPro"/>
</dbReference>
<dbReference type="STRING" id="573321.SAMN04488505_102330"/>
<dbReference type="SUPFAM" id="SSF46689">
    <property type="entry name" value="Homeodomain-like"/>
    <property type="match status" value="1"/>
</dbReference>
<evidence type="ECO:0000256" key="2">
    <source>
        <dbReference type="ARBA" id="ARBA00023125"/>
    </source>
</evidence>
<dbReference type="GO" id="GO:0003700">
    <property type="term" value="F:DNA-binding transcription factor activity"/>
    <property type="evidence" value="ECO:0007669"/>
    <property type="project" value="InterPro"/>
</dbReference>
<feature type="domain" description="HTH araC/xylS-type" evidence="4">
    <location>
        <begin position="89"/>
        <end position="168"/>
    </location>
</feature>